<evidence type="ECO:0000313" key="1">
    <source>
        <dbReference type="EMBL" id="SEC15552.1"/>
    </source>
</evidence>
<organism evidence="1 2">
    <name type="scientific">Amycolatopsis tolypomycina</name>
    <dbReference type="NCBI Taxonomy" id="208445"/>
    <lineage>
        <taxon>Bacteria</taxon>
        <taxon>Bacillati</taxon>
        <taxon>Actinomycetota</taxon>
        <taxon>Actinomycetes</taxon>
        <taxon>Pseudonocardiales</taxon>
        <taxon>Pseudonocardiaceae</taxon>
        <taxon>Amycolatopsis</taxon>
    </lineage>
</organism>
<dbReference type="AlphaFoldDB" id="A0A1H4Q7X5"/>
<dbReference type="EMBL" id="FNSO01000004">
    <property type="protein sequence ID" value="SEC15552.1"/>
    <property type="molecule type" value="Genomic_DNA"/>
</dbReference>
<dbReference type="Proteomes" id="UP000199622">
    <property type="component" value="Unassembled WGS sequence"/>
</dbReference>
<proteinExistence type="predicted"/>
<protein>
    <submittedName>
        <fullName evidence="1">SUKH-4 immunity protein</fullName>
    </submittedName>
</protein>
<evidence type="ECO:0000313" key="2">
    <source>
        <dbReference type="Proteomes" id="UP000199622"/>
    </source>
</evidence>
<reference evidence="2" key="1">
    <citation type="submission" date="2016-10" db="EMBL/GenBank/DDBJ databases">
        <authorList>
            <person name="Varghese N."/>
            <person name="Submissions S."/>
        </authorList>
    </citation>
    <scope>NUCLEOTIDE SEQUENCE [LARGE SCALE GENOMIC DNA]</scope>
    <source>
        <strain evidence="2">DSM 44544</strain>
    </source>
</reference>
<keyword evidence="2" id="KW-1185">Reference proteome</keyword>
<name>A0A1H4Q7X5_9PSEU</name>
<dbReference type="InterPro" id="IPR025851">
    <property type="entry name" value="SUKH-4"/>
</dbReference>
<sequence length="138" mass="15272">MSDGDRAALTRWGLPVVDECRMCGDVQVGTAPAITAGGRPLYGLGLLAGLEVGAEPATGAVWGVSGMSEVPDSFVNSSVANFVESAWRWYWAWQEIKPLRHSIEQYDLLDDFLAFVVRLDVATEQAEISFWREYVESW</sequence>
<dbReference type="Pfam" id="PF14435">
    <property type="entry name" value="SUKH-4"/>
    <property type="match status" value="1"/>
</dbReference>
<accession>A0A1H4Q7X5</accession>
<gene>
    <name evidence="1" type="ORF">SAMN04489727_2765</name>
</gene>